<evidence type="ECO:0000313" key="8">
    <source>
        <dbReference type="Proteomes" id="UP001150062"/>
    </source>
</evidence>
<dbReference type="CDD" id="cd00155">
    <property type="entry name" value="RasGEF"/>
    <property type="match status" value="1"/>
</dbReference>
<dbReference type="PROSITE" id="PS50212">
    <property type="entry name" value="RASGEF_NTER"/>
    <property type="match status" value="1"/>
</dbReference>
<dbReference type="PANTHER" id="PTHR23113:SF370">
    <property type="entry name" value="RAS GUANINE NUCLEOTIDE EXCHANGE FACTOR P"/>
    <property type="match status" value="1"/>
</dbReference>
<sequence length="1241" mass="147219">MNLSEVNSDELKSLLIVLYHQNKQKDFQIKTLQHKSNAFKNKNQHIFEKLRKTIQILNKKISSLQIKMMKQKSVISRNEQLTKYLRELKYEHKQLRAKEKNIENEIYNRIKDKLEEFKEFKTNLTKSLKKSKEKIEKLEKESTKESNFFNGLINDLQKENLELKQKIEIQKENHQLTLKKLQTQNELTNFEKKNLVQKIQDISKEFRLFEEETMIEQSLERQRNVDLEKKIEEVNKNLKISMISKDNNRKQKKLLKKITKLNDQVFKLKNERNEMQAVHINNIEILKKVNTENLEEKNKRIKELEEECQQLRESQNVQIIKSLKEELISSRNISSDLRNEVANYSRELAASSGQTRDIEKENEILRASLVQITDQMIDLSKKKNNLDIIIYEQLGEITILQHQQSRNKEIINKNKIYEINLRRLERKVGKLTINKTMNELELFESAQHNEKLKYQIDRLHKITFQLLDLEQLNEENYKDLIQFKLKLFNNNLNKTEQNDNPMLNVVPLNFEKNQISKYKSNQNLSLTELSKKNHLQIEINPNFESLSEPNSPRRNKIGFKMKFSKLRSTSFDTINYHKSLKSTSNLKNNTRFNSNDNIGITIDKTKDNNDMYNKDNHNNTNNNNTNSRNDNNNNSNETDIDGDNNNNNNSNNNNNLQNDNNTQNNTTNNNFENNVDNKNESGNNNKNIKHNNEINKNKNEIISSKEIENIKNELKVFKWKEFLIVKKKLKKFEEAYQIQKGDLNRYKIIIEKNRLLKNQYDEQITNLTKKSKFISEKLNTRIKLIQSLNPISSFEQKKIGNTQELIEEILNSETYQQELDLRIMKLNDEETLLLEESDNEIRVKYGTLELLLSLLCNLKQTNVNYPIRFLFSFRYFTKAETVLNFLIQNFNSSMKYKNIPKITKRELTQKRILTFLFMWTKLFFIDFENNNKLAQKMITLLDSRKNYEFESTKNLINSIKIKFNSKLRGNLPEEEILKATENNEKTPEIILPKKINFKNKITLIDLPEVELARQLTIFEMKLFQKIQLNELLNKNWSKKDHTLTPNLLNLINRFNHTTLWIVTSILKVEKINNRGFLIKKLLNVANNCNKIGNLNAVMEIIAAMHNASVCRLQKTWNKLSSQEKENFEILSSLLSARNNYAKFRNEIKQKKNKPVIPYIGVYLTDLTFIADGMPDKTKNNLINFSKYRQIANVLKDIRTFQEISFNFKEIPQFQKYLSDIDFETDENLLYDMSLKLEKRDF</sequence>
<dbReference type="SMART" id="SM00147">
    <property type="entry name" value="RasGEF"/>
    <property type="match status" value="1"/>
</dbReference>
<protein>
    <submittedName>
        <fullName evidence="7">Guanine nucleotide exchange factor</fullName>
    </submittedName>
</protein>
<keyword evidence="8" id="KW-1185">Reference proteome</keyword>
<comment type="caution">
    <text evidence="7">The sequence shown here is derived from an EMBL/GenBank/DDBJ whole genome shotgun (WGS) entry which is preliminary data.</text>
</comment>
<reference evidence="7" key="1">
    <citation type="submission" date="2022-08" db="EMBL/GenBank/DDBJ databases">
        <title>Novel sulfate-reducing endosymbionts in the free-living metamonad Anaeramoeba.</title>
        <authorList>
            <person name="Jerlstrom-Hultqvist J."/>
            <person name="Cepicka I."/>
            <person name="Gallot-Lavallee L."/>
            <person name="Salas-Leiva D."/>
            <person name="Curtis B.A."/>
            <person name="Zahonova K."/>
            <person name="Pipaliya S."/>
            <person name="Dacks J."/>
            <person name="Roger A.J."/>
        </authorList>
    </citation>
    <scope>NUCLEOTIDE SEQUENCE</scope>
    <source>
        <strain evidence="7">Schooner1</strain>
    </source>
</reference>
<dbReference type="Gene3D" id="1.10.840.10">
    <property type="entry name" value="Ras guanine-nucleotide exchange factors catalytic domain"/>
    <property type="match status" value="1"/>
</dbReference>
<feature type="compositionally biased region" description="Low complexity" evidence="4">
    <location>
        <begin position="618"/>
        <end position="686"/>
    </location>
</feature>
<name>A0ABQ8XR44_9EUKA</name>
<organism evidence="7 8">
    <name type="scientific">Anaeramoeba flamelloides</name>
    <dbReference type="NCBI Taxonomy" id="1746091"/>
    <lineage>
        <taxon>Eukaryota</taxon>
        <taxon>Metamonada</taxon>
        <taxon>Anaeramoebidae</taxon>
        <taxon>Anaeramoeba</taxon>
    </lineage>
</organism>
<dbReference type="SUPFAM" id="SSF48366">
    <property type="entry name" value="Ras GEF"/>
    <property type="match status" value="1"/>
</dbReference>
<feature type="coiled-coil region" evidence="3">
    <location>
        <begin position="407"/>
        <end position="434"/>
    </location>
</feature>
<accession>A0ABQ8XR44</accession>
<dbReference type="InterPro" id="IPR023578">
    <property type="entry name" value="Ras_GEF_dom_sf"/>
</dbReference>
<dbReference type="SMART" id="SM00229">
    <property type="entry name" value="RasGEFN"/>
    <property type="match status" value="1"/>
</dbReference>
<feature type="coiled-coil region" evidence="3">
    <location>
        <begin position="47"/>
        <end position="340"/>
    </location>
</feature>
<dbReference type="InterPro" id="IPR000651">
    <property type="entry name" value="Ras-like_Gua-exchang_fac_N"/>
</dbReference>
<feature type="domain" description="Ras-GEF" evidence="5">
    <location>
        <begin position="1007"/>
        <end position="1239"/>
    </location>
</feature>
<feature type="region of interest" description="Disordered" evidence="4">
    <location>
        <begin position="584"/>
        <end position="692"/>
    </location>
</feature>
<dbReference type="InterPro" id="IPR008937">
    <property type="entry name" value="Ras-like_GEF"/>
</dbReference>
<evidence type="ECO:0000256" key="1">
    <source>
        <dbReference type="ARBA" id="ARBA00022658"/>
    </source>
</evidence>
<gene>
    <name evidence="7" type="ORF">M0813_04031</name>
</gene>
<dbReference type="Pfam" id="PF00617">
    <property type="entry name" value="RasGEF"/>
    <property type="match status" value="1"/>
</dbReference>
<evidence type="ECO:0000256" key="3">
    <source>
        <dbReference type="SAM" id="Coils"/>
    </source>
</evidence>
<feature type="domain" description="N-terminal Ras-GEF" evidence="6">
    <location>
        <begin position="839"/>
        <end position="964"/>
    </location>
</feature>
<dbReference type="PROSITE" id="PS00720">
    <property type="entry name" value="RASGEF"/>
    <property type="match status" value="1"/>
</dbReference>
<feature type="compositionally biased region" description="Basic and acidic residues" evidence="4">
    <location>
        <begin position="603"/>
        <end position="617"/>
    </location>
</feature>
<dbReference type="InterPro" id="IPR036964">
    <property type="entry name" value="RASGEF_cat_dom_sf"/>
</dbReference>
<keyword evidence="1 2" id="KW-0344">Guanine-nucleotide releasing factor</keyword>
<proteinExistence type="predicted"/>
<dbReference type="Gene3D" id="1.20.870.10">
    <property type="entry name" value="Son of sevenless (SoS) protein Chain: S domain 1"/>
    <property type="match status" value="1"/>
</dbReference>
<dbReference type="PANTHER" id="PTHR23113">
    <property type="entry name" value="GUANINE NUCLEOTIDE EXCHANGE FACTOR"/>
    <property type="match status" value="1"/>
</dbReference>
<evidence type="ECO:0000259" key="6">
    <source>
        <dbReference type="PROSITE" id="PS50212"/>
    </source>
</evidence>
<dbReference type="InterPro" id="IPR001895">
    <property type="entry name" value="RASGEF_cat_dom"/>
</dbReference>
<keyword evidence="3" id="KW-0175">Coiled coil</keyword>
<evidence type="ECO:0000259" key="5">
    <source>
        <dbReference type="PROSITE" id="PS50009"/>
    </source>
</evidence>
<dbReference type="InterPro" id="IPR019804">
    <property type="entry name" value="Ras_G-nucl-exch_fac_CS"/>
</dbReference>
<feature type="compositionally biased region" description="Polar residues" evidence="4">
    <location>
        <begin position="584"/>
        <end position="598"/>
    </location>
</feature>
<evidence type="ECO:0000256" key="2">
    <source>
        <dbReference type="PROSITE-ProRule" id="PRU00168"/>
    </source>
</evidence>
<evidence type="ECO:0000313" key="7">
    <source>
        <dbReference type="EMBL" id="KAJ6234228.1"/>
    </source>
</evidence>
<evidence type="ECO:0000256" key="4">
    <source>
        <dbReference type="SAM" id="MobiDB-lite"/>
    </source>
</evidence>
<dbReference type="EMBL" id="JAOAOG010000271">
    <property type="protein sequence ID" value="KAJ6234228.1"/>
    <property type="molecule type" value="Genomic_DNA"/>
</dbReference>
<dbReference type="PROSITE" id="PS50009">
    <property type="entry name" value="RASGEF_CAT"/>
    <property type="match status" value="1"/>
</dbReference>
<dbReference type="Pfam" id="PF00618">
    <property type="entry name" value="RasGEF_N"/>
    <property type="match status" value="1"/>
</dbReference>
<dbReference type="Proteomes" id="UP001150062">
    <property type="component" value="Unassembled WGS sequence"/>
</dbReference>